<dbReference type="AlphaFoldDB" id="U4Q754"/>
<name>U4Q754_9HYPH</name>
<dbReference type="Proteomes" id="UP000016944">
    <property type="component" value="Chromosome I"/>
</dbReference>
<protein>
    <submittedName>
        <fullName evidence="1">Uncharacterized protein</fullName>
    </submittedName>
</protein>
<evidence type="ECO:0000313" key="2">
    <source>
        <dbReference type="Proteomes" id="UP000016944"/>
    </source>
</evidence>
<dbReference type="EMBL" id="HG518322">
    <property type="protein sequence ID" value="CDI08391.1"/>
    <property type="molecule type" value="Genomic_DNA"/>
</dbReference>
<gene>
    <name evidence="1" type="ORF">BN877_I1484</name>
</gene>
<sequence length="116" mass="13089">MERRHVDNIVERASRGLERGREIFESKPNLTLKVGFGRSVGTAADLTGNEKKVTRPNCRGVTVLFVKRVPVCGKNCLAFAHLASLFLAEWRRKKNSGRPIHIRCVCEIVTYTTHVN</sequence>
<dbReference type="HOGENOM" id="CLU_2094914_0_0_5"/>
<organism evidence="1 2">
    <name type="scientific">Agrobacterium pusense</name>
    <dbReference type="NCBI Taxonomy" id="648995"/>
    <lineage>
        <taxon>Bacteria</taxon>
        <taxon>Pseudomonadati</taxon>
        <taxon>Pseudomonadota</taxon>
        <taxon>Alphaproteobacteria</taxon>
        <taxon>Hyphomicrobiales</taxon>
        <taxon>Rhizobiaceae</taxon>
        <taxon>Rhizobium/Agrobacterium group</taxon>
        <taxon>Agrobacterium</taxon>
    </lineage>
</organism>
<reference evidence="1 2" key="1">
    <citation type="journal article" date="2013" name="Genome Announc.">
        <title>Complete Genome Sequence of the Sesbania Symbiont and Rice Growth-Promoting Endophyte Rhizobium sp. Strain IRBG74.</title>
        <authorList>
            <person name="Crook M.B."/>
            <person name="Mitra S."/>
            <person name="Ane J.M."/>
            <person name="Sadowsky M.J."/>
            <person name="Gyaneshwar P."/>
        </authorList>
    </citation>
    <scope>NUCLEOTIDE SEQUENCE [LARGE SCALE GENOMIC DNA]</scope>
    <source>
        <strain evidence="1 2">IRBG74</strain>
    </source>
</reference>
<evidence type="ECO:0000313" key="1">
    <source>
        <dbReference type="EMBL" id="CDI08391.1"/>
    </source>
</evidence>
<dbReference type="KEGG" id="rir:BN877_I1484"/>
<proteinExistence type="predicted"/>
<accession>U4Q754</accession>